<keyword evidence="2" id="KW-1185">Reference proteome</keyword>
<name>K7RI07_THEOS</name>
<dbReference type="EMBL" id="CP003249">
    <property type="protein sequence ID" value="AFV76052.1"/>
    <property type="molecule type" value="Genomic_DNA"/>
</dbReference>
<dbReference type="STRING" id="751945.Theos_0999"/>
<reference evidence="1 2" key="1">
    <citation type="journal article" date="2013" name="Genome Announc.">
        <title>Whole Genome Sequencing of Thermus oshimai JL-2 and Thermus thermophilus JL-18, Incomplete Denitrifiers from the United States Great Basin.</title>
        <authorList>
            <person name="Murugapiran S.K."/>
            <person name="Huntemann M."/>
            <person name="Wei C.L."/>
            <person name="Han J."/>
            <person name="Detter J.C."/>
            <person name="Han C.S."/>
            <person name="Erkkila T.H."/>
            <person name="Teshima H."/>
            <person name="Chen A."/>
            <person name="Kyrpides N."/>
            <person name="Mavrommatis K."/>
            <person name="Markowitz V."/>
            <person name="Szeto E."/>
            <person name="Ivanova N."/>
            <person name="Pagani I."/>
            <person name="Lam J."/>
            <person name="McDonald A.I."/>
            <person name="Dodsworth J.A."/>
            <person name="Pati A."/>
            <person name="Goodwin L."/>
            <person name="Peters L."/>
            <person name="Pitluck S."/>
            <person name="Woyke T."/>
            <person name="Hedlund B.P."/>
        </authorList>
    </citation>
    <scope>NUCLEOTIDE SEQUENCE</scope>
    <source>
        <strain evidence="1 2">JL-2</strain>
    </source>
</reference>
<dbReference type="KEGG" id="tos:Theos_0999"/>
<dbReference type="eggNOG" id="ENOG5030Q11">
    <property type="taxonomic scope" value="Bacteria"/>
</dbReference>
<dbReference type="PROSITE" id="PS51257">
    <property type="entry name" value="PROKAR_LIPOPROTEIN"/>
    <property type="match status" value="1"/>
</dbReference>
<dbReference type="HOGENOM" id="CLU_966235_0_0_0"/>
<protein>
    <submittedName>
        <fullName evidence="1">Uncharacterized protein</fullName>
    </submittedName>
</protein>
<gene>
    <name evidence="1" type="ORF">Theos_0999</name>
</gene>
<dbReference type="AlphaFoldDB" id="K7RI07"/>
<proteinExistence type="predicted"/>
<sequence length="288" mass="31456">MWKMWTALGVLSALLAGCQGERVNDPLLQLPEEEEALLAQAEDLANQAEALFADLLPTSLSRVKPLAEEGRSLTVVVDEEEQILIASLTGQPLPESPRGIWGNPMNVVIKCGSDGRCPPRPKAWVSVPLLDEGGSHRLAWMGGTEEGTRQREAVPLEVAEWGGTGSPSGKQKWSYNKLGIGGFWADSLIQWPDISLHLLYPLPSIPGQLLNQERGIDLSRFTEGLRAACCSLPKPFEVEWPQPSSCGVRWSWPSFPTEIQGLPLPLPRKSCWENPWGSPTLGRPAGLS</sequence>
<evidence type="ECO:0000313" key="2">
    <source>
        <dbReference type="Proteomes" id="UP000000211"/>
    </source>
</evidence>
<evidence type="ECO:0000313" key="1">
    <source>
        <dbReference type="EMBL" id="AFV76052.1"/>
    </source>
</evidence>
<accession>K7RI07</accession>
<organism evidence="1 2">
    <name type="scientific">Thermus oshimai JL-2</name>
    <dbReference type="NCBI Taxonomy" id="751945"/>
    <lineage>
        <taxon>Bacteria</taxon>
        <taxon>Thermotogati</taxon>
        <taxon>Deinococcota</taxon>
        <taxon>Deinococci</taxon>
        <taxon>Thermales</taxon>
        <taxon>Thermaceae</taxon>
        <taxon>Thermus</taxon>
    </lineage>
</organism>
<dbReference type="Proteomes" id="UP000000211">
    <property type="component" value="Chromosome"/>
</dbReference>